<sequence>MVVSIKDFVKAALLEISDAVVEARKESRVNIAPGYVEGIAQIEPQSVQFELLVEVTSESTKAGDAKVEVPVLGIVRASAGIDAKNNRNTTNSQKISFSVPIYFQAPKNEEDR</sequence>
<proteinExistence type="predicted"/>
<gene>
    <name evidence="1" type="ORF">QO033_22860</name>
</gene>
<accession>A0ABT7F7E7</accession>
<evidence type="ECO:0000313" key="1">
    <source>
        <dbReference type="EMBL" id="MDK3020528.1"/>
    </source>
</evidence>
<keyword evidence="2" id="KW-1185">Reference proteome</keyword>
<name>A0ABT7F7E7_9RHOB</name>
<comment type="caution">
    <text evidence="1">The sequence shown here is derived from an EMBL/GenBank/DDBJ whole genome shotgun (WGS) entry which is preliminary data.</text>
</comment>
<reference evidence="1 2" key="1">
    <citation type="submission" date="2023-05" db="EMBL/GenBank/DDBJ databases">
        <title>Pseudodonghicola sp. nov.</title>
        <authorList>
            <person name="Huang J."/>
        </authorList>
    </citation>
    <scope>NUCLEOTIDE SEQUENCE [LARGE SCALE GENOMIC DNA]</scope>
    <source>
        <strain evidence="1 2">IC7</strain>
    </source>
</reference>
<dbReference type="EMBL" id="JASNJD010000026">
    <property type="protein sequence ID" value="MDK3020528.1"/>
    <property type="molecule type" value="Genomic_DNA"/>
</dbReference>
<evidence type="ECO:0000313" key="2">
    <source>
        <dbReference type="Proteomes" id="UP001243757"/>
    </source>
</evidence>
<organism evidence="1 2">
    <name type="scientific">Pseudodonghicola flavimaris</name>
    <dbReference type="NCBI Taxonomy" id="3050036"/>
    <lineage>
        <taxon>Bacteria</taxon>
        <taxon>Pseudomonadati</taxon>
        <taxon>Pseudomonadota</taxon>
        <taxon>Alphaproteobacteria</taxon>
        <taxon>Rhodobacterales</taxon>
        <taxon>Paracoccaceae</taxon>
        <taxon>Pseudodonghicola</taxon>
    </lineage>
</organism>
<dbReference type="RefSeq" id="WP_284483180.1">
    <property type="nucleotide sequence ID" value="NZ_JASNJD010000026.1"/>
</dbReference>
<dbReference type="Proteomes" id="UP001243757">
    <property type="component" value="Unassembled WGS sequence"/>
</dbReference>
<protein>
    <submittedName>
        <fullName evidence="1">Uncharacterized protein</fullName>
    </submittedName>
</protein>